<protein>
    <recommendedName>
        <fullName evidence="2">DUF177 domain-containing protein</fullName>
    </recommendedName>
</protein>
<sequence length="179" mass="19901">MVFGIEEIGDEGLCFSLVLKKDQLEIDQAGLNVNVDITVNGSLNRIGDDVYLKGTVMTSVVASCSRCLDTLSYPIDSDLKSHFVPSHDRYTSERDVELHASDIDAEVYENQQIDLTQSIRDSILLAVPVICLCKENCKGICSQCGKNLNQRLCKCENESFTDPRLESLKIFKDKFVKGG</sequence>
<dbReference type="PANTHER" id="PTHR34374">
    <property type="entry name" value="LARGE RIBOSOMAL RNA SUBUNIT ACCUMULATION PROTEIN YCED HOMOLOG 1, CHLOROPLASTIC"/>
    <property type="match status" value="1"/>
</dbReference>
<evidence type="ECO:0008006" key="2">
    <source>
        <dbReference type="Google" id="ProtNLM"/>
    </source>
</evidence>
<accession>A0A381U812</accession>
<name>A0A381U812_9ZZZZ</name>
<evidence type="ECO:0000313" key="1">
    <source>
        <dbReference type="EMBL" id="SVA23698.1"/>
    </source>
</evidence>
<gene>
    <name evidence="1" type="ORF">METZ01_LOCUS76552</name>
</gene>
<dbReference type="Pfam" id="PF02620">
    <property type="entry name" value="YceD"/>
    <property type="match status" value="1"/>
</dbReference>
<dbReference type="InterPro" id="IPR003772">
    <property type="entry name" value="YceD"/>
</dbReference>
<dbReference type="AlphaFoldDB" id="A0A381U812"/>
<dbReference type="EMBL" id="UINC01005811">
    <property type="protein sequence ID" value="SVA23698.1"/>
    <property type="molecule type" value="Genomic_DNA"/>
</dbReference>
<reference evidence="1" key="1">
    <citation type="submission" date="2018-05" db="EMBL/GenBank/DDBJ databases">
        <authorList>
            <person name="Lanie J.A."/>
            <person name="Ng W.-L."/>
            <person name="Kazmierczak K.M."/>
            <person name="Andrzejewski T.M."/>
            <person name="Davidsen T.M."/>
            <person name="Wayne K.J."/>
            <person name="Tettelin H."/>
            <person name="Glass J.I."/>
            <person name="Rusch D."/>
            <person name="Podicherti R."/>
            <person name="Tsui H.-C.T."/>
            <person name="Winkler M.E."/>
        </authorList>
    </citation>
    <scope>NUCLEOTIDE SEQUENCE</scope>
</reference>
<organism evidence="1">
    <name type="scientific">marine metagenome</name>
    <dbReference type="NCBI Taxonomy" id="408172"/>
    <lineage>
        <taxon>unclassified sequences</taxon>
        <taxon>metagenomes</taxon>
        <taxon>ecological metagenomes</taxon>
    </lineage>
</organism>
<proteinExistence type="predicted"/>
<dbReference type="PANTHER" id="PTHR34374:SF1">
    <property type="entry name" value="LARGE RIBOSOMAL RNA SUBUNIT ACCUMULATION PROTEIN YCED HOMOLOG 1, CHLOROPLASTIC"/>
    <property type="match status" value="1"/>
</dbReference>